<dbReference type="Proteomes" id="UP000183567">
    <property type="component" value="Unassembled WGS sequence"/>
</dbReference>
<reference evidence="2 3" key="1">
    <citation type="submission" date="2016-03" db="EMBL/GenBank/DDBJ databases">
        <title>Comparative genomics of the ectomycorrhizal sister species Rhizopogon vinicolor and Rhizopogon vesiculosus (Basidiomycota: Boletales) reveals a divergence of the mating type B locus.</title>
        <authorList>
            <person name="Mujic A.B."/>
            <person name="Kuo A."/>
            <person name="Tritt A."/>
            <person name="Lipzen A."/>
            <person name="Chen C."/>
            <person name="Johnson J."/>
            <person name="Sharma A."/>
            <person name="Barry K."/>
            <person name="Grigoriev I.V."/>
            <person name="Spatafora J.W."/>
        </authorList>
    </citation>
    <scope>NUCLEOTIDE SEQUENCE [LARGE SCALE GENOMIC DNA]</scope>
    <source>
        <strain evidence="2 3">AM-OR11-056</strain>
    </source>
</reference>
<dbReference type="EMBL" id="LVVM01000170">
    <property type="protein sequence ID" value="OJA21378.1"/>
    <property type="molecule type" value="Genomic_DNA"/>
</dbReference>
<feature type="region of interest" description="Disordered" evidence="1">
    <location>
        <begin position="1"/>
        <end position="68"/>
    </location>
</feature>
<dbReference type="AlphaFoldDB" id="A0A1J8RHT4"/>
<feature type="compositionally biased region" description="Basic and acidic residues" evidence="1">
    <location>
        <begin position="49"/>
        <end position="68"/>
    </location>
</feature>
<evidence type="ECO:0000313" key="2">
    <source>
        <dbReference type="EMBL" id="OJA21378.1"/>
    </source>
</evidence>
<feature type="compositionally biased region" description="Basic and acidic residues" evidence="1">
    <location>
        <begin position="93"/>
        <end position="111"/>
    </location>
</feature>
<organism evidence="2 3">
    <name type="scientific">Rhizopogon vesiculosus</name>
    <dbReference type="NCBI Taxonomy" id="180088"/>
    <lineage>
        <taxon>Eukaryota</taxon>
        <taxon>Fungi</taxon>
        <taxon>Dikarya</taxon>
        <taxon>Basidiomycota</taxon>
        <taxon>Agaricomycotina</taxon>
        <taxon>Agaricomycetes</taxon>
        <taxon>Agaricomycetidae</taxon>
        <taxon>Boletales</taxon>
        <taxon>Suillineae</taxon>
        <taxon>Rhizopogonaceae</taxon>
        <taxon>Rhizopogon</taxon>
    </lineage>
</organism>
<protein>
    <submittedName>
        <fullName evidence="2">Uncharacterized protein</fullName>
    </submittedName>
</protein>
<evidence type="ECO:0000313" key="3">
    <source>
        <dbReference type="Proteomes" id="UP000183567"/>
    </source>
</evidence>
<comment type="caution">
    <text evidence="2">The sequence shown here is derived from an EMBL/GenBank/DDBJ whole genome shotgun (WGS) entry which is preliminary data.</text>
</comment>
<evidence type="ECO:0000256" key="1">
    <source>
        <dbReference type="SAM" id="MobiDB-lite"/>
    </source>
</evidence>
<keyword evidence="3" id="KW-1185">Reference proteome</keyword>
<proteinExistence type="predicted"/>
<name>A0A1J8RHT4_9AGAM</name>
<accession>A0A1J8RHT4</accession>
<gene>
    <name evidence="2" type="ORF">AZE42_09400</name>
</gene>
<dbReference type="OrthoDB" id="2684925at2759"/>
<feature type="region of interest" description="Disordered" evidence="1">
    <location>
        <begin position="81"/>
        <end position="191"/>
    </location>
</feature>
<sequence length="230" mass="25793">MTSYPDDFNHIDRPHIISVNGDEYNSSDEEDEFAPVPEDLIQDPMTGRQTDKEPRNIKADKYEADKDKQATCTTLVHKTETTTVSKHANKERKHVDTEKLKVNVNDTEAKKTPPVRTPSLSEVVHPPPDPAIMTVAPGPDSKAPEKKASPTPINHLPADSEVIPQAQDTGSVVNEPEAKESRCPGIHTHPPCENCFRMPATGVKHNRYPKCTIHRWRKDDSRLYIDGYTD</sequence>